<dbReference type="AlphaFoldDB" id="A0AAE0AQH2"/>
<evidence type="ECO:0000313" key="2">
    <source>
        <dbReference type="EMBL" id="KAK3222371.1"/>
    </source>
</evidence>
<keyword evidence="1" id="KW-0175">Coiled coil</keyword>
<feature type="coiled-coil region" evidence="1">
    <location>
        <begin position="1"/>
        <end position="53"/>
    </location>
</feature>
<accession>A0AAE0AQH2</accession>
<reference evidence="2" key="1">
    <citation type="journal article" date="2023" name="Plant J.">
        <title>Genome sequences and population genomics provide insights into the demographic history, inbreeding, and mutation load of two 'living fossil' tree species of Dipteronia.</title>
        <authorList>
            <person name="Feng Y."/>
            <person name="Comes H.P."/>
            <person name="Chen J."/>
            <person name="Zhu S."/>
            <person name="Lu R."/>
            <person name="Zhang X."/>
            <person name="Li P."/>
            <person name="Qiu J."/>
            <person name="Olsen K.M."/>
            <person name="Qiu Y."/>
        </authorList>
    </citation>
    <scope>NUCLEOTIDE SEQUENCE</scope>
    <source>
        <strain evidence="2">NBL</strain>
    </source>
</reference>
<keyword evidence="3" id="KW-1185">Reference proteome</keyword>
<dbReference type="Proteomes" id="UP001281410">
    <property type="component" value="Unassembled WGS sequence"/>
</dbReference>
<dbReference type="EMBL" id="JANJYJ010000003">
    <property type="protein sequence ID" value="KAK3222371.1"/>
    <property type="molecule type" value="Genomic_DNA"/>
</dbReference>
<gene>
    <name evidence="2" type="ORF">Dsin_009396</name>
</gene>
<organism evidence="2 3">
    <name type="scientific">Dipteronia sinensis</name>
    <dbReference type="NCBI Taxonomy" id="43782"/>
    <lineage>
        <taxon>Eukaryota</taxon>
        <taxon>Viridiplantae</taxon>
        <taxon>Streptophyta</taxon>
        <taxon>Embryophyta</taxon>
        <taxon>Tracheophyta</taxon>
        <taxon>Spermatophyta</taxon>
        <taxon>Magnoliopsida</taxon>
        <taxon>eudicotyledons</taxon>
        <taxon>Gunneridae</taxon>
        <taxon>Pentapetalae</taxon>
        <taxon>rosids</taxon>
        <taxon>malvids</taxon>
        <taxon>Sapindales</taxon>
        <taxon>Sapindaceae</taxon>
        <taxon>Hippocastanoideae</taxon>
        <taxon>Acereae</taxon>
        <taxon>Dipteronia</taxon>
    </lineage>
</organism>
<comment type="caution">
    <text evidence="2">The sequence shown here is derived from an EMBL/GenBank/DDBJ whole genome shotgun (WGS) entry which is preliminary data.</text>
</comment>
<protein>
    <submittedName>
        <fullName evidence="2">Uncharacterized protein</fullName>
    </submittedName>
</protein>
<name>A0AAE0AQH2_9ROSI</name>
<sequence length="241" mass="27012">MKTLIQENEGISRLNKSLNKKLKEIQEHSLKENKEFKDKILSFENNLKDSNQRLGVLKVDIELRDHSLDCVKRLENVLTVKLSEHENQERVLNDKLNEVNKVISKISSSFNKVETLIKIEKHPSDKRGLGYVNEKITPSTNKPIFVKASSKLNVGTLSNRKAIDATGEGCPAIARCSPLVDPPLVGKTVKIKEADYALENINNLTQVVPEIWVSKSDGGDQRINRTRSEMDLVLTTTSVGA</sequence>
<evidence type="ECO:0000256" key="1">
    <source>
        <dbReference type="SAM" id="Coils"/>
    </source>
</evidence>
<proteinExistence type="predicted"/>
<evidence type="ECO:0000313" key="3">
    <source>
        <dbReference type="Proteomes" id="UP001281410"/>
    </source>
</evidence>